<organism evidence="2">
    <name type="scientific">hydrocarbon metagenome</name>
    <dbReference type="NCBI Taxonomy" id="938273"/>
    <lineage>
        <taxon>unclassified sequences</taxon>
        <taxon>metagenomes</taxon>
        <taxon>ecological metagenomes</taxon>
    </lineage>
</organism>
<proteinExistence type="predicted"/>
<dbReference type="InterPro" id="IPR007712">
    <property type="entry name" value="RelE/ParE_toxin"/>
</dbReference>
<gene>
    <name evidence="2" type="ORF">ASZ90_010366</name>
</gene>
<reference evidence="2" key="1">
    <citation type="journal article" date="2015" name="Proc. Natl. Acad. Sci. U.S.A.">
        <title>Networks of energetic and metabolic interactions define dynamics in microbial communities.</title>
        <authorList>
            <person name="Embree M."/>
            <person name="Liu J.K."/>
            <person name="Al-Bassam M.M."/>
            <person name="Zengler K."/>
        </authorList>
    </citation>
    <scope>NUCLEOTIDE SEQUENCE</scope>
</reference>
<name>A0A0W8FHY0_9ZZZZ</name>
<sequence>MTWRVVLTPEAERDLKRLSKAERQRIKDELTALAEEPYPCLHVRKLKGHQSIPIYSHRVGRQRIILAIEDNMMVIFMIEVGDRNRVYRRY</sequence>
<keyword evidence="1" id="KW-1277">Toxin-antitoxin system</keyword>
<dbReference type="Gene3D" id="3.30.2310.20">
    <property type="entry name" value="RelE-like"/>
    <property type="match status" value="1"/>
</dbReference>
<evidence type="ECO:0000256" key="1">
    <source>
        <dbReference type="ARBA" id="ARBA00022649"/>
    </source>
</evidence>
<dbReference type="Pfam" id="PF05016">
    <property type="entry name" value="ParE_toxin"/>
    <property type="match status" value="1"/>
</dbReference>
<dbReference type="AlphaFoldDB" id="A0A0W8FHY0"/>
<comment type="caution">
    <text evidence="2">The sequence shown here is derived from an EMBL/GenBank/DDBJ whole genome shotgun (WGS) entry which is preliminary data.</text>
</comment>
<dbReference type="EMBL" id="LNQE01001246">
    <property type="protein sequence ID" value="KUG19907.1"/>
    <property type="molecule type" value="Genomic_DNA"/>
</dbReference>
<protein>
    <submittedName>
        <fullName evidence="2">Rele/stbe replicon stabilization toxin</fullName>
    </submittedName>
</protein>
<evidence type="ECO:0000313" key="2">
    <source>
        <dbReference type="EMBL" id="KUG19907.1"/>
    </source>
</evidence>
<dbReference type="PANTHER" id="PTHR35601:SF1">
    <property type="entry name" value="TOXIN RELE"/>
    <property type="match status" value="1"/>
</dbReference>
<dbReference type="SUPFAM" id="SSF143011">
    <property type="entry name" value="RelE-like"/>
    <property type="match status" value="1"/>
</dbReference>
<accession>A0A0W8FHY0</accession>
<dbReference type="PANTHER" id="PTHR35601">
    <property type="entry name" value="TOXIN RELE"/>
    <property type="match status" value="1"/>
</dbReference>
<dbReference type="InterPro" id="IPR035093">
    <property type="entry name" value="RelE/ParE_toxin_dom_sf"/>
</dbReference>